<reference evidence="14 16" key="1">
    <citation type="submission" date="2015-03" db="EMBL/GenBank/DDBJ databases">
        <authorList>
            <consortium name="Pathogen Informatics"/>
            <person name="Murphy D."/>
        </authorList>
    </citation>
    <scope>NUCLEOTIDE SEQUENCE [LARGE SCALE GENOMIC DNA]</scope>
    <source>
        <strain evidence="14">Type strain: CIP110231</strain>
        <strain evidence="16">type strain: CIP110231</strain>
    </source>
</reference>
<dbReference type="AlphaFoldDB" id="A0AAW7K1W2"/>
<evidence type="ECO:0000256" key="13">
    <source>
        <dbReference type="SAM" id="Phobius"/>
    </source>
</evidence>
<keyword evidence="6 13" id="KW-0812">Transmembrane</keyword>
<accession>A0AAW7K1W2</accession>
<dbReference type="PANTHER" id="PTHR36106">
    <property type="entry name" value="ANAEROBIC C4-DICARBOXYLATE TRANSPORTER DCUB"/>
    <property type="match status" value="1"/>
</dbReference>
<evidence type="ECO:0000256" key="9">
    <source>
        <dbReference type="ARBA" id="ARBA00034237"/>
    </source>
</evidence>
<comment type="caution">
    <text evidence="15">The sequence shown here is derived from an EMBL/GenBank/DDBJ whole genome shotgun (WGS) entry which is preliminary data.</text>
</comment>
<evidence type="ECO:0000256" key="1">
    <source>
        <dbReference type="ARBA" id="ARBA00004429"/>
    </source>
</evidence>
<organism evidence="15 17">
    <name type="scientific">Yersinia nurmii</name>
    <dbReference type="NCBI Taxonomy" id="685706"/>
    <lineage>
        <taxon>Bacteria</taxon>
        <taxon>Pseudomonadati</taxon>
        <taxon>Pseudomonadota</taxon>
        <taxon>Gammaproteobacteria</taxon>
        <taxon>Enterobacterales</taxon>
        <taxon>Yersiniaceae</taxon>
        <taxon>Yersinia</taxon>
    </lineage>
</organism>
<proteinExistence type="inferred from homology"/>
<dbReference type="GO" id="GO:0015556">
    <property type="term" value="F:C4-dicarboxylate transmembrane transporter activity"/>
    <property type="evidence" value="ECO:0007669"/>
    <property type="project" value="InterPro"/>
</dbReference>
<dbReference type="Pfam" id="PF03605">
    <property type="entry name" value="DcuA_DcuB"/>
    <property type="match status" value="1"/>
</dbReference>
<dbReference type="NCBIfam" id="NF009136">
    <property type="entry name" value="PRK12489.1"/>
    <property type="match status" value="1"/>
</dbReference>
<keyword evidence="4 12" id="KW-1003">Cell membrane</keyword>
<feature type="transmembrane region" description="Helical" evidence="13">
    <location>
        <begin position="418"/>
        <end position="443"/>
    </location>
</feature>
<feature type="transmembrane region" description="Helical" evidence="13">
    <location>
        <begin position="345"/>
        <end position="369"/>
    </location>
</feature>
<comment type="catalytic activity">
    <reaction evidence="11">
        <text>fumarate(in) + succinate(out) = fumarate(out) + succinate(in)</text>
        <dbReference type="Rhea" id="RHEA:29323"/>
        <dbReference type="ChEBI" id="CHEBI:29806"/>
        <dbReference type="ChEBI" id="CHEBI:30031"/>
    </reaction>
    <physiologicalReaction direction="right-to-left" evidence="11">
        <dbReference type="Rhea" id="RHEA:29325"/>
    </physiologicalReaction>
</comment>
<name>A0AAW7K1W2_9GAMM</name>
<dbReference type="PANTHER" id="PTHR36106:SF3">
    <property type="entry name" value="ANAEROBIC C4-DICARBOXYLATE TRANSPORTER DCUB"/>
    <property type="match status" value="1"/>
</dbReference>
<dbReference type="PIRSF" id="PIRSF004539">
    <property type="entry name" value="C4-dicrbxl_trns"/>
    <property type="match status" value="1"/>
</dbReference>
<keyword evidence="3 12" id="KW-0813">Transport</keyword>
<feature type="transmembrane region" description="Helical" evidence="13">
    <location>
        <begin position="170"/>
        <end position="191"/>
    </location>
</feature>
<evidence type="ECO:0000256" key="5">
    <source>
        <dbReference type="ARBA" id="ARBA00022519"/>
    </source>
</evidence>
<evidence type="ECO:0000313" key="16">
    <source>
        <dbReference type="Proteomes" id="UP000040578"/>
    </source>
</evidence>
<evidence type="ECO:0000313" key="15">
    <source>
        <dbReference type="EMBL" id="MDN0089318.1"/>
    </source>
</evidence>
<dbReference type="InterPro" id="IPR004668">
    <property type="entry name" value="Anaer_Dcu_memb_transpt"/>
</dbReference>
<evidence type="ECO:0000313" key="17">
    <source>
        <dbReference type="Proteomes" id="UP001167864"/>
    </source>
</evidence>
<comment type="catalytic activity">
    <reaction evidence="9">
        <text>L-aspartate(in) + succinate(out) = L-aspartate(out) + succinate(in)</text>
        <dbReference type="Rhea" id="RHEA:29343"/>
        <dbReference type="ChEBI" id="CHEBI:29991"/>
        <dbReference type="ChEBI" id="CHEBI:30031"/>
    </reaction>
    <physiologicalReaction direction="right-to-left" evidence="9">
        <dbReference type="Rhea" id="RHEA:29345"/>
    </physiologicalReaction>
</comment>
<dbReference type="Proteomes" id="UP000040578">
    <property type="component" value="Unassembled WGS sequence"/>
</dbReference>
<evidence type="ECO:0000256" key="4">
    <source>
        <dbReference type="ARBA" id="ARBA00022475"/>
    </source>
</evidence>
<dbReference type="EMBL" id="JAUEHU010000030">
    <property type="protein sequence ID" value="MDN0089318.1"/>
    <property type="molecule type" value="Genomic_DNA"/>
</dbReference>
<feature type="transmembrane region" description="Helical" evidence="13">
    <location>
        <begin position="6"/>
        <end position="39"/>
    </location>
</feature>
<keyword evidence="7 13" id="KW-1133">Transmembrane helix</keyword>
<evidence type="ECO:0000256" key="11">
    <source>
        <dbReference type="ARBA" id="ARBA00034287"/>
    </source>
</evidence>
<feature type="transmembrane region" description="Helical" evidence="13">
    <location>
        <begin position="381"/>
        <end position="398"/>
    </location>
</feature>
<evidence type="ECO:0000256" key="12">
    <source>
        <dbReference type="PIRNR" id="PIRNR004539"/>
    </source>
</evidence>
<keyword evidence="16" id="KW-1185">Reference proteome</keyword>
<evidence type="ECO:0000313" key="14">
    <source>
        <dbReference type="EMBL" id="CNF05906.1"/>
    </source>
</evidence>
<keyword evidence="8 12" id="KW-0472">Membrane</keyword>
<evidence type="ECO:0000256" key="7">
    <source>
        <dbReference type="ARBA" id="ARBA00022989"/>
    </source>
</evidence>
<protein>
    <recommendedName>
        <fullName evidence="12">C4-dicarboxylate transporter</fullName>
    </recommendedName>
</protein>
<evidence type="ECO:0000256" key="2">
    <source>
        <dbReference type="ARBA" id="ARBA00006413"/>
    </source>
</evidence>
<feature type="transmembrane region" description="Helical" evidence="13">
    <location>
        <begin position="142"/>
        <end position="164"/>
    </location>
</feature>
<comment type="function">
    <text evidence="12">Responsible for the transport of C4-dicarboxylates.</text>
</comment>
<evidence type="ECO:0000256" key="8">
    <source>
        <dbReference type="ARBA" id="ARBA00023136"/>
    </source>
</evidence>
<evidence type="ECO:0000256" key="10">
    <source>
        <dbReference type="ARBA" id="ARBA00034284"/>
    </source>
</evidence>
<dbReference type="GO" id="GO:0005886">
    <property type="term" value="C:plasma membrane"/>
    <property type="evidence" value="ECO:0007669"/>
    <property type="project" value="UniProtKB-SubCell"/>
</dbReference>
<keyword evidence="5 12" id="KW-0997">Cell inner membrane</keyword>
<feature type="transmembrane region" description="Helical" evidence="13">
    <location>
        <begin position="97"/>
        <end position="121"/>
    </location>
</feature>
<comment type="similarity">
    <text evidence="2 12">Belongs to the DcuA/DcuB transporter (TC 2.A.13.1) family.</text>
</comment>
<feature type="transmembrane region" description="Helical" evidence="13">
    <location>
        <begin position="51"/>
        <end position="77"/>
    </location>
</feature>
<evidence type="ECO:0000256" key="6">
    <source>
        <dbReference type="ARBA" id="ARBA00022692"/>
    </source>
</evidence>
<gene>
    <name evidence="14" type="primary">dcuB</name>
    <name evidence="14" type="ORF">ERS137967_03212</name>
    <name evidence="15" type="ORF">QVN42_18385</name>
</gene>
<dbReference type="NCBIfam" id="NF006927">
    <property type="entry name" value="PRK09412.1"/>
    <property type="match status" value="1"/>
</dbReference>
<reference evidence="15" key="2">
    <citation type="submission" date="2023-06" db="EMBL/GenBank/DDBJ databases">
        <authorList>
            <person name="Polev D.E."/>
            <person name="Saitova A.T."/>
            <person name="Bogumilchik E.A."/>
            <person name="Kokorina G.I."/>
            <person name="Voskresenskaia E.A."/>
        </authorList>
    </citation>
    <scope>NUCLEOTIDE SEQUENCE</scope>
    <source>
        <strain evidence="15">2145 StPb PI</strain>
    </source>
</reference>
<feature type="transmembrane region" description="Helical" evidence="13">
    <location>
        <begin position="303"/>
        <end position="325"/>
    </location>
</feature>
<comment type="catalytic activity">
    <reaction evidence="10">
        <text>(S)-malate(in) + succinate(out) = (S)-malate(out) + succinate(in)</text>
        <dbReference type="Rhea" id="RHEA:29327"/>
        <dbReference type="ChEBI" id="CHEBI:15589"/>
        <dbReference type="ChEBI" id="CHEBI:30031"/>
    </reaction>
    <physiologicalReaction direction="right-to-left" evidence="10">
        <dbReference type="Rhea" id="RHEA:29329"/>
    </physiologicalReaction>
</comment>
<sequence>MITLQFAIIILCLLIGTRFGGMGLGLISGIGLFILTFIFGLEPGKPPVDVMLTILAVIGCASVLQTAGGLNVMMQFAERLLRRHPQHITLLAPFTTWSLTFLCGTGHVVYTMFPIISDIAIKKGIRPERPMAVASVASQMAITASPVSVAVVSLVSIIGAAHGIGHAYSILEILAISVPASLVGVLAAALWSLRRGKDLDKDPDFQARIKDPEQRAFIYGSTDTLLNQVFPKQAYWSTWIFFSAIAIVVLLGAFGDLRPAYEVKGVLKPLSMNLVIQMMMLIAGAVILMGCKVKPSDISSGAVFKAGMVAIFSVFGVAWMSDTFFQAHMGDLKLVLEDVVKSQPWTYAIVLFLVSKLVNSQAAALAAIAPMGLQLGVDPKMLIAFFPAAYGYFVLPTYPSDLACIGFDRSGTTKIGRFIINHSFIIPGLIGVVCSCITGYLLVNTFM</sequence>
<dbReference type="NCBIfam" id="TIGR00770">
    <property type="entry name" value="Dcu"/>
    <property type="match status" value="1"/>
</dbReference>
<dbReference type="EMBL" id="CPYD01000014">
    <property type="protein sequence ID" value="CNF05906.1"/>
    <property type="molecule type" value="Genomic_DNA"/>
</dbReference>
<feature type="transmembrane region" description="Helical" evidence="13">
    <location>
        <begin position="274"/>
        <end position="291"/>
    </location>
</feature>
<evidence type="ECO:0000256" key="3">
    <source>
        <dbReference type="ARBA" id="ARBA00022448"/>
    </source>
</evidence>
<comment type="subcellular location">
    <subcellularLocation>
        <location evidence="1 12">Cell inner membrane</location>
        <topology evidence="1 12">Multi-pass membrane protein</topology>
    </subcellularLocation>
</comment>
<dbReference type="RefSeq" id="WP_049601089.1">
    <property type="nucleotide sequence ID" value="NZ_CPYD01000014.1"/>
</dbReference>
<dbReference type="Proteomes" id="UP001167864">
    <property type="component" value="Unassembled WGS sequence"/>
</dbReference>
<feature type="transmembrane region" description="Helical" evidence="13">
    <location>
        <begin position="234"/>
        <end position="254"/>
    </location>
</feature>